<accession>A0A5D4RB43</accession>
<feature type="transmembrane region" description="Helical" evidence="6">
    <location>
        <begin position="20"/>
        <end position="40"/>
    </location>
</feature>
<dbReference type="AlphaFoldDB" id="A0A5D4RB43"/>
<proteinExistence type="inferred from homology"/>
<evidence type="ECO:0000256" key="2">
    <source>
        <dbReference type="ARBA" id="ARBA00022692"/>
    </source>
</evidence>
<evidence type="ECO:0000256" key="1">
    <source>
        <dbReference type="ARBA" id="ARBA00004141"/>
    </source>
</evidence>
<comment type="similarity">
    <text evidence="5">Belongs to the bacteriophage holin family. Cp-1 holin subfamily.</text>
</comment>
<evidence type="ECO:0000313" key="8">
    <source>
        <dbReference type="Proteomes" id="UP000322139"/>
    </source>
</evidence>
<dbReference type="Pfam" id="PF05105">
    <property type="entry name" value="Phage_holin_4_1"/>
    <property type="match status" value="1"/>
</dbReference>
<dbReference type="NCBIfam" id="TIGR01593">
    <property type="entry name" value="holin_tox_secr"/>
    <property type="match status" value="1"/>
</dbReference>
<evidence type="ECO:0000256" key="4">
    <source>
        <dbReference type="ARBA" id="ARBA00023136"/>
    </source>
</evidence>
<name>A0A5D4RB43_9BACI</name>
<feature type="transmembrane region" description="Helical" evidence="6">
    <location>
        <begin position="60"/>
        <end position="90"/>
    </location>
</feature>
<keyword evidence="3 6" id="KW-1133">Transmembrane helix</keyword>
<keyword evidence="2 6" id="KW-0812">Transmembrane</keyword>
<evidence type="ECO:0000256" key="6">
    <source>
        <dbReference type="SAM" id="Phobius"/>
    </source>
</evidence>
<gene>
    <name evidence="7" type="ORF">FZD51_14970</name>
</gene>
<evidence type="ECO:0000256" key="5">
    <source>
        <dbReference type="ARBA" id="ARBA00023600"/>
    </source>
</evidence>
<evidence type="ECO:0000256" key="3">
    <source>
        <dbReference type="ARBA" id="ARBA00022989"/>
    </source>
</evidence>
<dbReference type="InterPro" id="IPR006480">
    <property type="entry name" value="Phage_holin_4_1"/>
</dbReference>
<dbReference type="GO" id="GO:0016020">
    <property type="term" value="C:membrane"/>
    <property type="evidence" value="ECO:0007669"/>
    <property type="project" value="UniProtKB-SubCell"/>
</dbReference>
<dbReference type="EMBL" id="VTER01000007">
    <property type="protein sequence ID" value="TYS46772.1"/>
    <property type="molecule type" value="Genomic_DNA"/>
</dbReference>
<reference evidence="7 8" key="1">
    <citation type="submission" date="2019-08" db="EMBL/GenBank/DDBJ databases">
        <title>Bacillus genomes from the desert of Cuatro Cienegas, Coahuila.</title>
        <authorList>
            <person name="Olmedo-Alvarez G."/>
        </authorList>
    </citation>
    <scope>NUCLEOTIDE SEQUENCE [LARGE SCALE GENOMIC DNA]</scope>
    <source>
        <strain evidence="7 8">CH446_14T</strain>
    </source>
</reference>
<organism evidence="7 8">
    <name type="scientific">Bacillus infantis</name>
    <dbReference type="NCBI Taxonomy" id="324767"/>
    <lineage>
        <taxon>Bacteria</taxon>
        <taxon>Bacillati</taxon>
        <taxon>Bacillota</taxon>
        <taxon>Bacilli</taxon>
        <taxon>Bacillales</taxon>
        <taxon>Bacillaceae</taxon>
        <taxon>Bacillus</taxon>
    </lineage>
</organism>
<comment type="caution">
    <text evidence="7">The sequence shown here is derived from an EMBL/GenBank/DDBJ whole genome shotgun (WGS) entry which is preliminary data.</text>
</comment>
<keyword evidence="4 6" id="KW-0472">Membrane</keyword>
<evidence type="ECO:0000313" key="7">
    <source>
        <dbReference type="EMBL" id="TYS46772.1"/>
    </source>
</evidence>
<comment type="subcellular location">
    <subcellularLocation>
        <location evidence="1">Membrane</location>
        <topology evidence="1">Multi-pass membrane protein</topology>
    </subcellularLocation>
</comment>
<sequence>MIIGANLEVFHAYLFGSVKYLDLLFVLMIVDIVTGVAKAYKEGKLRSRTAWFGYARKLGIFGAIILANVIDVVLDLKGSVAFVTVLFYIANEGLSILENLTQLGVKVPSFIKDKLLVIQQEKGDKE</sequence>
<protein>
    <submittedName>
        <fullName evidence="7">Holin</fullName>
    </submittedName>
</protein>
<dbReference type="Proteomes" id="UP000322139">
    <property type="component" value="Unassembled WGS sequence"/>
</dbReference>